<feature type="compositionally biased region" description="Polar residues" evidence="2">
    <location>
        <begin position="128"/>
        <end position="139"/>
    </location>
</feature>
<dbReference type="InterPro" id="IPR036291">
    <property type="entry name" value="NAD(P)-bd_dom_sf"/>
</dbReference>
<evidence type="ECO:0000256" key="2">
    <source>
        <dbReference type="SAM" id="MobiDB-lite"/>
    </source>
</evidence>
<dbReference type="STRING" id="1227484.C471_14400"/>
<dbReference type="AlphaFoldDB" id="M0DPC3"/>
<feature type="region of interest" description="Disordered" evidence="2">
    <location>
        <begin position="110"/>
        <end position="141"/>
    </location>
</feature>
<proteinExistence type="inferred from homology"/>
<feature type="domain" description="NAD-dependent epimerase/dehydratase" evidence="3">
    <location>
        <begin position="8"/>
        <end position="228"/>
    </location>
</feature>
<dbReference type="SUPFAM" id="SSF51735">
    <property type="entry name" value="NAD(P)-binding Rossmann-fold domains"/>
    <property type="match status" value="1"/>
</dbReference>
<comment type="similarity">
    <text evidence="1">Belongs to the NAD(P)-dependent epimerase/dehydratase family.</text>
</comment>
<dbReference type="EMBL" id="AOJE01000069">
    <property type="protein sequence ID" value="ELZ36517.1"/>
    <property type="molecule type" value="Genomic_DNA"/>
</dbReference>
<dbReference type="InterPro" id="IPR001509">
    <property type="entry name" value="Epimerase_deHydtase"/>
</dbReference>
<evidence type="ECO:0000313" key="4">
    <source>
        <dbReference type="EMBL" id="ELZ36517.1"/>
    </source>
</evidence>
<accession>M0DPC3</accession>
<evidence type="ECO:0000256" key="1">
    <source>
        <dbReference type="ARBA" id="ARBA00007637"/>
    </source>
</evidence>
<gene>
    <name evidence="4" type="ORF">C471_14400</name>
</gene>
<evidence type="ECO:0000259" key="3">
    <source>
        <dbReference type="Pfam" id="PF01370"/>
    </source>
</evidence>
<dbReference type="Gene3D" id="3.40.50.720">
    <property type="entry name" value="NAD(P)-binding Rossmann-like Domain"/>
    <property type="match status" value="1"/>
</dbReference>
<comment type="caution">
    <text evidence="4">The sequence shown here is derived from an EMBL/GenBank/DDBJ whole genome shotgun (WGS) entry which is preliminary data.</text>
</comment>
<evidence type="ECO:0000313" key="5">
    <source>
        <dbReference type="Proteomes" id="UP000011514"/>
    </source>
</evidence>
<dbReference type="Pfam" id="PF01370">
    <property type="entry name" value="Epimerase"/>
    <property type="match status" value="1"/>
</dbReference>
<dbReference type="PANTHER" id="PTHR43000">
    <property type="entry name" value="DTDP-D-GLUCOSE 4,6-DEHYDRATASE-RELATED"/>
    <property type="match status" value="1"/>
</dbReference>
<reference evidence="4 5" key="1">
    <citation type="journal article" date="2014" name="PLoS Genet.">
        <title>Phylogenetically driven sequencing of extremely halophilic archaea reveals strategies for static and dynamic osmo-response.</title>
        <authorList>
            <person name="Becker E.A."/>
            <person name="Seitzer P.M."/>
            <person name="Tritt A."/>
            <person name="Larsen D."/>
            <person name="Krusor M."/>
            <person name="Yao A.I."/>
            <person name="Wu D."/>
            <person name="Madern D."/>
            <person name="Eisen J.A."/>
            <person name="Darling A.E."/>
            <person name="Facciotti M.T."/>
        </authorList>
    </citation>
    <scope>NUCLEOTIDE SEQUENCE [LARGE SCALE GENOMIC DNA]</scope>
    <source>
        <strain evidence="4 5">DSM 1137</strain>
    </source>
</reference>
<name>M0DPC3_9EURY</name>
<dbReference type="Proteomes" id="UP000011514">
    <property type="component" value="Unassembled WGS sequence"/>
</dbReference>
<feature type="region of interest" description="Disordered" evidence="2">
    <location>
        <begin position="306"/>
        <end position="333"/>
    </location>
</feature>
<organism evidence="4 5">
    <name type="scientific">Halorubrum saccharovorum DSM 1137</name>
    <dbReference type="NCBI Taxonomy" id="1227484"/>
    <lineage>
        <taxon>Archaea</taxon>
        <taxon>Methanobacteriati</taxon>
        <taxon>Methanobacteriota</taxon>
        <taxon>Stenosarchaea group</taxon>
        <taxon>Halobacteria</taxon>
        <taxon>Halobacteriales</taxon>
        <taxon>Haloferacaceae</taxon>
        <taxon>Halorubrum</taxon>
    </lineage>
</organism>
<keyword evidence="5" id="KW-1185">Reference proteome</keyword>
<protein>
    <submittedName>
        <fullName evidence="4">NAD-dependent epimerase/dehydratase</fullName>
    </submittedName>
</protein>
<dbReference type="eggNOG" id="arCOG03019">
    <property type="taxonomic scope" value="Archaea"/>
</dbReference>
<sequence length="333" mass="36503">MAGMTDTALVIGGTRFIGRHTVSELLANDYEVGMLNRGTHENPFSDDDRVTHIEGDRKNERDLRTAKLSVEPDVVIDCVAYQPADVETAADVFGDVDGYVYISSGDSYAAEEIPKREGETPLRPCTPEQATDDGSNTYGNRKAEGDRVVFAAAEEGVRAMAVRPCIVYGPYDYTERLDYWIDRVLSHDRVVVPGDGQNLWHRAYVEDVASALRIVAERGEAGRAYNVGDRRALTLEETLEAIADAAGADCELVTASADALAAGGLEPDDFVLYREYPHLLDTCALADLGWESTPVDEAMARTVAEHREADRDGSEWDPGREAEERVLGVKETL</sequence>
<dbReference type="PATRIC" id="fig|1227484.4.peg.2832"/>